<proteinExistence type="predicted"/>
<dbReference type="AlphaFoldDB" id="A0AA86MJZ9"/>
<evidence type="ECO:0000313" key="3">
    <source>
        <dbReference type="Proteomes" id="UP000789738"/>
    </source>
</evidence>
<dbReference type="EMBL" id="CAMTCP010000253">
    <property type="protein sequence ID" value="CAI3653214.1"/>
    <property type="molecule type" value="Genomic_DNA"/>
</dbReference>
<dbReference type="Pfam" id="PF16873">
    <property type="entry name" value="AbiGii_2"/>
    <property type="match status" value="1"/>
</dbReference>
<organism evidence="1 3">
    <name type="scientific">Clostridium neonatale</name>
    <dbReference type="NCBI Taxonomy" id="137838"/>
    <lineage>
        <taxon>Bacteria</taxon>
        <taxon>Bacillati</taxon>
        <taxon>Bacillota</taxon>
        <taxon>Clostridia</taxon>
        <taxon>Eubacteriales</taxon>
        <taxon>Clostridiaceae</taxon>
        <taxon>Clostridium</taxon>
    </lineage>
</organism>
<name>A0AA86MJZ9_9CLOT</name>
<gene>
    <name evidence="2" type="ORF">CNEO2_540023</name>
    <name evidence="1" type="ORF">CNEO_10097</name>
</gene>
<dbReference type="Proteomes" id="UP001189143">
    <property type="component" value="Unassembled WGS sequence"/>
</dbReference>
<protein>
    <submittedName>
        <fullName evidence="1">Uncharacterized protein</fullName>
    </submittedName>
</protein>
<dbReference type="Proteomes" id="UP000789738">
    <property type="component" value="Unassembled WGS sequence"/>
</dbReference>
<dbReference type="EMBL" id="CAKJVE010000001">
    <property type="protein sequence ID" value="CAG9701563.1"/>
    <property type="molecule type" value="Genomic_DNA"/>
</dbReference>
<evidence type="ECO:0000313" key="1">
    <source>
        <dbReference type="EMBL" id="CAG9701563.1"/>
    </source>
</evidence>
<reference evidence="2" key="2">
    <citation type="submission" date="2022-10" db="EMBL/GenBank/DDBJ databases">
        <authorList>
            <person name="Aires J."/>
            <person name="Mesa V."/>
        </authorList>
    </citation>
    <scope>NUCLEOTIDE SEQUENCE</scope>
    <source>
        <strain evidence="2">Clostridium neonatale JD116</strain>
    </source>
</reference>
<reference evidence="1" key="1">
    <citation type="submission" date="2021-10" db="EMBL/GenBank/DDBJ databases">
        <authorList>
            <person name="Mesa V."/>
        </authorList>
    </citation>
    <scope>NUCLEOTIDE SEQUENCE</scope>
    <source>
        <strain evidence="1">CC3_PB</strain>
    </source>
</reference>
<accession>A0AA86MJZ9</accession>
<evidence type="ECO:0000313" key="2">
    <source>
        <dbReference type="EMBL" id="CAI3653214.1"/>
    </source>
</evidence>
<sequence>MYSDFDKIFKEKENLKMPESIVSAINSIKDLPKGYKYVNKDNICMLEPVSSEYEKDVQYKANVLIDKKILDALGNAPKELEYIFEYLYRTQTPVEVEDFKLLVNGKSYDMKASQFNTDELKNGKKVLLVPQKFLPAKEIPIQIIGGKKFKISFSRKPYNSMDTMLFSNDDFKSLDIKLYFHENDNNDEKFDVDINIDLNIDEAKSVDMLIDSLELYKAFMTANIIIGDSKMPELNNSNYNKEWINSGIEIWNKVKRLEQLFDFKFNPSKDLNEDEYTQLLDLYDALVEKKEIIHYDCVQNFTAQVTKTVNLEEMLNKPGMNIEFFENKTYNLLGQAFEVFSFTRISNYIITSIDQIENEVIKFNIKAENDKKIKLQQMYFLTQDEAQDYSKVNH</sequence>
<dbReference type="InterPro" id="IPR031707">
    <property type="entry name" value="AbiGii_2"/>
</dbReference>
<comment type="caution">
    <text evidence="1">The sequence shown here is derived from an EMBL/GenBank/DDBJ whole genome shotgun (WGS) entry which is preliminary data.</text>
</comment>
<dbReference type="RefSeq" id="WP_210885745.1">
    <property type="nucleotide sequence ID" value="NZ_CAKJVE010000001.1"/>
</dbReference>